<dbReference type="FunFam" id="3.40.50.300:FF:000078">
    <property type="entry name" value="Elongation factor 4"/>
    <property type="match status" value="1"/>
</dbReference>
<evidence type="ECO:0000256" key="6">
    <source>
        <dbReference type="ARBA" id="ARBA00023134"/>
    </source>
</evidence>
<keyword evidence="6 12" id="KW-0342">GTP-binding</keyword>
<dbReference type="HAMAP" id="MF_00071">
    <property type="entry name" value="LepA"/>
    <property type="match status" value="1"/>
</dbReference>
<dbReference type="Pfam" id="PF03144">
    <property type="entry name" value="GTP_EFTU_D2"/>
    <property type="match status" value="1"/>
</dbReference>
<evidence type="ECO:0000256" key="7">
    <source>
        <dbReference type="ARBA" id="ARBA00023136"/>
    </source>
</evidence>
<dbReference type="Gene3D" id="3.40.50.300">
    <property type="entry name" value="P-loop containing nucleotide triphosphate hydrolases"/>
    <property type="match status" value="1"/>
</dbReference>
<dbReference type="Gene3D" id="3.30.70.870">
    <property type="entry name" value="Elongation Factor G (Translational Gtpase), domain 3"/>
    <property type="match status" value="1"/>
</dbReference>
<gene>
    <name evidence="12 14" type="primary">lepA</name>
    <name evidence="14" type="ORF">MDPP_00383</name>
</gene>
<evidence type="ECO:0000259" key="13">
    <source>
        <dbReference type="PROSITE" id="PS51722"/>
    </source>
</evidence>
<dbReference type="Pfam" id="PF06421">
    <property type="entry name" value="LepA_C"/>
    <property type="match status" value="1"/>
</dbReference>
<dbReference type="FunFam" id="3.30.70.2570:FF:000001">
    <property type="entry name" value="Translation factor GUF1, mitochondrial"/>
    <property type="match status" value="1"/>
</dbReference>
<comment type="function">
    <text evidence="9 12">Required for accurate and efficient protein synthesis under certain stress conditions. May act as a fidelity factor of the translation reaction, by catalyzing a one-codon backward translocation of tRNAs on improperly translocated ribosomes. Back-translocation proceeds from a post-translocation (POST) complex to a pre-translocation (PRE) complex, thus giving elongation factor G a second chance to translocate the tRNAs correctly. Binds to ribosomes in a GTP-dependent manner.</text>
</comment>
<feature type="binding site" evidence="12">
    <location>
        <begin position="25"/>
        <end position="30"/>
    </location>
    <ligand>
        <name>GTP</name>
        <dbReference type="ChEBI" id="CHEBI:37565"/>
    </ligand>
</feature>
<dbReference type="InterPro" id="IPR013842">
    <property type="entry name" value="LepA_CTD"/>
</dbReference>
<dbReference type="CDD" id="cd01890">
    <property type="entry name" value="LepA"/>
    <property type="match status" value="1"/>
</dbReference>
<dbReference type="FunFam" id="3.30.70.870:FF:000004">
    <property type="entry name" value="Translation factor GUF1, mitochondrial"/>
    <property type="match status" value="1"/>
</dbReference>
<dbReference type="InterPro" id="IPR000640">
    <property type="entry name" value="EFG_V-like"/>
</dbReference>
<dbReference type="Proteomes" id="UP000320078">
    <property type="component" value="Unassembled WGS sequence"/>
</dbReference>
<dbReference type="GO" id="GO:0045727">
    <property type="term" value="P:positive regulation of translation"/>
    <property type="evidence" value="ECO:0007669"/>
    <property type="project" value="UniProtKB-UniRule"/>
</dbReference>
<dbReference type="Pfam" id="PF00009">
    <property type="entry name" value="GTP_EFTU"/>
    <property type="match status" value="1"/>
</dbReference>
<organism evidence="14 15">
    <name type="scientific">Candidatus Phytoplasma pini</name>
    <dbReference type="NCBI Taxonomy" id="267362"/>
    <lineage>
        <taxon>Bacteria</taxon>
        <taxon>Bacillati</taxon>
        <taxon>Mycoplasmatota</taxon>
        <taxon>Mollicutes</taxon>
        <taxon>Acholeplasmatales</taxon>
        <taxon>Acholeplasmataceae</taxon>
        <taxon>Candidatus Phytoplasma</taxon>
    </lineage>
</organism>
<dbReference type="InterPro" id="IPR000795">
    <property type="entry name" value="T_Tr_GTP-bd_dom"/>
</dbReference>
<dbReference type="GO" id="GO:0005886">
    <property type="term" value="C:plasma membrane"/>
    <property type="evidence" value="ECO:0007669"/>
    <property type="project" value="UniProtKB-SubCell"/>
</dbReference>
<dbReference type="GO" id="GO:0005525">
    <property type="term" value="F:GTP binding"/>
    <property type="evidence" value="ECO:0007669"/>
    <property type="project" value="UniProtKB-UniRule"/>
</dbReference>
<keyword evidence="7 12" id="KW-0472">Membrane</keyword>
<comment type="similarity">
    <text evidence="10">Belongs to the GTP-binding elongation factor family. LepA subfamily.</text>
</comment>
<feature type="domain" description="Tr-type G" evidence="13">
    <location>
        <begin position="13"/>
        <end position="197"/>
    </location>
</feature>
<dbReference type="EMBL" id="VIAE01000015">
    <property type="protein sequence ID" value="TVY12077.1"/>
    <property type="molecule type" value="Genomic_DNA"/>
</dbReference>
<dbReference type="InterPro" id="IPR005225">
    <property type="entry name" value="Small_GTP-bd"/>
</dbReference>
<dbReference type="FunFam" id="2.40.30.10:FF:000015">
    <property type="entry name" value="Translation factor GUF1, mitochondrial"/>
    <property type="match status" value="1"/>
</dbReference>
<dbReference type="GO" id="GO:0003746">
    <property type="term" value="F:translation elongation factor activity"/>
    <property type="evidence" value="ECO:0007669"/>
    <property type="project" value="UniProtKB-UniRule"/>
</dbReference>
<dbReference type="NCBIfam" id="TIGR00231">
    <property type="entry name" value="small_GTP"/>
    <property type="match status" value="1"/>
</dbReference>
<dbReference type="FunFam" id="3.30.70.240:FF:000007">
    <property type="entry name" value="Translation factor GUF1, mitochondrial"/>
    <property type="match status" value="1"/>
</dbReference>
<evidence type="ECO:0000256" key="1">
    <source>
        <dbReference type="ARBA" id="ARBA00005454"/>
    </source>
</evidence>
<dbReference type="SMART" id="SM00838">
    <property type="entry name" value="EFG_C"/>
    <property type="match status" value="1"/>
</dbReference>
<dbReference type="Gene3D" id="3.30.70.240">
    <property type="match status" value="1"/>
</dbReference>
<dbReference type="CDD" id="cd16260">
    <property type="entry name" value="EF4_III"/>
    <property type="match status" value="1"/>
</dbReference>
<dbReference type="PANTHER" id="PTHR43512">
    <property type="entry name" value="TRANSLATION FACTOR GUF1-RELATED"/>
    <property type="match status" value="1"/>
</dbReference>
<dbReference type="CDD" id="cd03709">
    <property type="entry name" value="lepA_C"/>
    <property type="match status" value="1"/>
</dbReference>
<keyword evidence="14" id="KW-0251">Elongation factor</keyword>
<dbReference type="InterPro" id="IPR038363">
    <property type="entry name" value="LepA_C_sf"/>
</dbReference>
<keyword evidence="5 12" id="KW-0648">Protein biosynthesis</keyword>
<dbReference type="InterPro" id="IPR035654">
    <property type="entry name" value="LepA_IV"/>
</dbReference>
<evidence type="ECO:0000256" key="3">
    <source>
        <dbReference type="ARBA" id="ARBA00022741"/>
    </source>
</evidence>
<protein>
    <recommendedName>
        <fullName evidence="11 12">Elongation factor 4</fullName>
        <shortName evidence="12">EF-4</shortName>
        <ecNumber evidence="11 12">3.6.5.n1</ecNumber>
    </recommendedName>
    <alternativeName>
        <fullName evidence="12">Ribosomal back-translocase LepA</fullName>
    </alternativeName>
</protein>
<dbReference type="NCBIfam" id="TIGR01393">
    <property type="entry name" value="lepA"/>
    <property type="match status" value="1"/>
</dbReference>
<keyword evidence="3 12" id="KW-0547">Nucleotide-binding</keyword>
<dbReference type="InterPro" id="IPR006297">
    <property type="entry name" value="EF-4"/>
</dbReference>
<evidence type="ECO:0000256" key="4">
    <source>
        <dbReference type="ARBA" id="ARBA00022801"/>
    </source>
</evidence>
<name>A0A559KIX6_9MOLU</name>
<dbReference type="PANTHER" id="PTHR43512:SF4">
    <property type="entry name" value="TRANSLATION FACTOR GUF1 HOMOLOG, CHLOROPLASTIC"/>
    <property type="match status" value="1"/>
</dbReference>
<dbReference type="EC" id="3.6.5.n1" evidence="11 12"/>
<keyword evidence="2 12" id="KW-1003">Cell membrane</keyword>
<dbReference type="InterPro" id="IPR031157">
    <property type="entry name" value="G_TR_CS"/>
</dbReference>
<dbReference type="PROSITE" id="PS00301">
    <property type="entry name" value="G_TR_1"/>
    <property type="match status" value="1"/>
</dbReference>
<dbReference type="PROSITE" id="PS51722">
    <property type="entry name" value="G_TR_2"/>
    <property type="match status" value="1"/>
</dbReference>
<evidence type="ECO:0000256" key="2">
    <source>
        <dbReference type="ARBA" id="ARBA00022475"/>
    </source>
</evidence>
<evidence type="ECO:0000256" key="11">
    <source>
        <dbReference type="ARBA" id="ARBA00066744"/>
    </source>
</evidence>
<keyword evidence="4 12" id="KW-0378">Hydrolase</keyword>
<dbReference type="Gene3D" id="3.30.70.2570">
    <property type="entry name" value="Elongation factor 4, C-terminal domain"/>
    <property type="match status" value="1"/>
</dbReference>
<dbReference type="Gene3D" id="2.40.30.10">
    <property type="entry name" value="Translation factors"/>
    <property type="match status" value="1"/>
</dbReference>
<evidence type="ECO:0000256" key="12">
    <source>
        <dbReference type="HAMAP-Rule" id="MF_00071"/>
    </source>
</evidence>
<feature type="binding site" evidence="12">
    <location>
        <begin position="142"/>
        <end position="145"/>
    </location>
    <ligand>
        <name>GTP</name>
        <dbReference type="ChEBI" id="CHEBI:37565"/>
    </ligand>
</feature>
<evidence type="ECO:0000256" key="10">
    <source>
        <dbReference type="ARBA" id="ARBA00061052"/>
    </source>
</evidence>
<dbReference type="CDD" id="cd03699">
    <property type="entry name" value="EF4_II"/>
    <property type="match status" value="1"/>
</dbReference>
<accession>A0A559KIX6</accession>
<dbReference type="GO" id="GO:0043022">
    <property type="term" value="F:ribosome binding"/>
    <property type="evidence" value="ECO:0007669"/>
    <property type="project" value="UniProtKB-UniRule"/>
</dbReference>
<dbReference type="GO" id="GO:0003924">
    <property type="term" value="F:GTPase activity"/>
    <property type="evidence" value="ECO:0007669"/>
    <property type="project" value="UniProtKB-UniRule"/>
</dbReference>
<dbReference type="SUPFAM" id="SSF52540">
    <property type="entry name" value="P-loop containing nucleoside triphosphate hydrolases"/>
    <property type="match status" value="1"/>
</dbReference>
<evidence type="ECO:0000256" key="5">
    <source>
        <dbReference type="ARBA" id="ARBA00022917"/>
    </source>
</evidence>
<dbReference type="Pfam" id="PF00679">
    <property type="entry name" value="EFG_C"/>
    <property type="match status" value="1"/>
</dbReference>
<proteinExistence type="inferred from homology"/>
<dbReference type="SUPFAM" id="SSF54980">
    <property type="entry name" value="EF-G C-terminal domain-like"/>
    <property type="match status" value="2"/>
</dbReference>
<dbReference type="InterPro" id="IPR027417">
    <property type="entry name" value="P-loop_NTPase"/>
</dbReference>
<evidence type="ECO:0000256" key="8">
    <source>
        <dbReference type="ARBA" id="ARBA00050293"/>
    </source>
</evidence>
<keyword evidence="15" id="KW-1185">Reference proteome</keyword>
<comment type="similarity">
    <text evidence="1 12">Belongs to the TRAFAC class translation factor GTPase superfamily. Classic translation factor GTPase family. LepA subfamily.</text>
</comment>
<comment type="caution">
    <text evidence="14">The sequence shown here is derived from an EMBL/GenBank/DDBJ whole genome shotgun (WGS) entry which is preliminary data.</text>
</comment>
<dbReference type="InterPro" id="IPR035647">
    <property type="entry name" value="EFG_III/V"/>
</dbReference>
<comment type="subcellular location">
    <subcellularLocation>
        <location evidence="12">Cell membrane</location>
        <topology evidence="12">Peripheral membrane protein</topology>
        <orientation evidence="12">Cytoplasmic side</orientation>
    </subcellularLocation>
</comment>
<reference evidence="14 15" key="1">
    <citation type="submission" date="2019-06" db="EMBL/GenBank/DDBJ databases">
        <title>Draft Genome Sequence of Candidatus Phytoplasma pini-Related Strain MDPP: A Resource for Comparative Genomics of Gymnosperm-infecting Phytoplasmas.</title>
        <authorList>
            <person name="Cai W."/>
            <person name="Costanzo S."/>
            <person name="Shao J."/>
            <person name="Zhao Y."/>
            <person name="Davis R."/>
        </authorList>
    </citation>
    <scope>NUCLEOTIDE SEQUENCE [LARGE SCALE GENOMIC DNA]</scope>
    <source>
        <strain evidence="14 15">MDPP</strain>
    </source>
</reference>
<comment type="catalytic activity">
    <reaction evidence="8 12">
        <text>GTP + H2O = GDP + phosphate + H(+)</text>
        <dbReference type="Rhea" id="RHEA:19669"/>
        <dbReference type="ChEBI" id="CHEBI:15377"/>
        <dbReference type="ChEBI" id="CHEBI:15378"/>
        <dbReference type="ChEBI" id="CHEBI:37565"/>
        <dbReference type="ChEBI" id="CHEBI:43474"/>
        <dbReference type="ChEBI" id="CHEBI:58189"/>
        <dbReference type="EC" id="3.6.5.n1"/>
    </reaction>
</comment>
<dbReference type="AlphaFoldDB" id="A0A559KIX6"/>
<dbReference type="PRINTS" id="PR00315">
    <property type="entry name" value="ELONGATNFCT"/>
</dbReference>
<dbReference type="InterPro" id="IPR004161">
    <property type="entry name" value="EFTu-like_2"/>
</dbReference>
<evidence type="ECO:0000313" key="15">
    <source>
        <dbReference type="Proteomes" id="UP000320078"/>
    </source>
</evidence>
<sequence>MNLNLEKIEKRKKKIRNFSIIAHIDHGKSTLADRILEMTNTIDKRFMKNQFLDSMELEREKGITIKLNSVEIFYKNQKKEEYIMHLIDTPGHVDFSYEVSRSLAACEGALMLVDATQGIQAQTLSNVFLALENNLTIIPILNKLDRASVQDIQKNKQEIQKLLNLQDQSTILEASGKTGLGVAEILEAIVERIPEPQGDLNSPLKALVFDSFFDTYKGIIPSIRIFNGILKKGDKIRFLSSKAVYEVMEVGVFNPKPIPKDFLAAGDVGYLSAFIKNIDDVRVGETITLNHYYQIVQPLPGYQKVKSVVFCGFYPTDTSKFNHLKEALEKLKLNDSSLEYEKENSNILGTGFRIGFLGLLHMEITKERITREFDIEIIVTAPSVIFHVYLQNPDRKIIIDNINKWPIHHSIKKVEELYVQAVITSPEEYIGMIMEVSQNKRGQLQDIQYLEQKRVVLRYLLPLSEIVYNYFNKLKSATKGYATFDYQIDSYYPSKLKKVDILLNSEIVDALSFISHEDNVYQKAKIICQKLKDLIPRKMFEIVIQAALGKKIIARETIKSMRKNVLANIYGGDVSRKKKLLDKQKKGKKKMKTLGNISLPKKAFLAILSAYDN</sequence>
<evidence type="ECO:0000313" key="14">
    <source>
        <dbReference type="EMBL" id="TVY12077.1"/>
    </source>
</evidence>
<evidence type="ECO:0000256" key="9">
    <source>
        <dbReference type="ARBA" id="ARBA00057626"/>
    </source>
</evidence>